<proteinExistence type="predicted"/>
<dbReference type="EMBL" id="OVEO01000004">
    <property type="protein sequence ID" value="SPQ95444.1"/>
    <property type="molecule type" value="Genomic_DNA"/>
</dbReference>
<dbReference type="AlphaFoldDB" id="A0A3P3Y5Q6"/>
<protein>
    <submittedName>
        <fullName evidence="1">Uncharacterized protein</fullName>
    </submittedName>
</protein>
<keyword evidence="1" id="KW-0496">Mitochondrion</keyword>
<dbReference type="Proteomes" id="UP000290189">
    <property type="component" value="Unassembled WGS sequence"/>
</dbReference>
<gene>
    <name evidence="1" type="ORF">PLBR_LOCUS2659</name>
</gene>
<geneLocation type="mitochondrion" evidence="1"/>
<evidence type="ECO:0000313" key="1">
    <source>
        <dbReference type="EMBL" id="SPQ95444.1"/>
    </source>
</evidence>
<sequence>MYAPLDNIVLPAFGPQSEGVPPNATAAVSGYLDDLVATPLPKPVSPKSKSPAFAATVGAKARERIRGLLGRPRSYNDGDPPASLFSVQGHANFFATFDETTLVDSPMLCL</sequence>
<evidence type="ECO:0000313" key="2">
    <source>
        <dbReference type="Proteomes" id="UP000290189"/>
    </source>
</evidence>
<organism evidence="1 2">
    <name type="scientific">Plasmodiophora brassicae</name>
    <name type="common">Clubroot disease agent</name>
    <dbReference type="NCBI Taxonomy" id="37360"/>
    <lineage>
        <taxon>Eukaryota</taxon>
        <taxon>Sar</taxon>
        <taxon>Rhizaria</taxon>
        <taxon>Endomyxa</taxon>
        <taxon>Phytomyxea</taxon>
        <taxon>Plasmodiophorida</taxon>
        <taxon>Plasmodiophoridae</taxon>
        <taxon>Plasmodiophora</taxon>
    </lineage>
</organism>
<name>A0A3P3Y5Q6_PLABS</name>
<accession>A0A3P3Y5Q6</accession>
<reference evidence="1 2" key="1">
    <citation type="submission" date="2018-03" db="EMBL/GenBank/DDBJ databases">
        <authorList>
            <person name="Fogelqvist J."/>
        </authorList>
    </citation>
    <scope>NUCLEOTIDE SEQUENCE [LARGE SCALE GENOMIC DNA]</scope>
</reference>